<dbReference type="InterPro" id="IPR036388">
    <property type="entry name" value="WH-like_DNA-bd_sf"/>
</dbReference>
<dbReference type="PANTHER" id="PTHR34236">
    <property type="entry name" value="DIMETHYL SULFOXIDE REDUCTASE TRANSCRIPTIONAL ACTIVATOR"/>
    <property type="match status" value="1"/>
</dbReference>
<dbReference type="Gene3D" id="3.30.450.20">
    <property type="entry name" value="PAS domain"/>
    <property type="match status" value="2"/>
</dbReference>
<feature type="coiled-coil region" evidence="3">
    <location>
        <begin position="523"/>
        <end position="563"/>
    </location>
</feature>
<keyword evidence="3" id="KW-0175">Coiled coil</keyword>
<dbReference type="PROSITE" id="PS50113">
    <property type="entry name" value="PAC"/>
    <property type="match status" value="1"/>
</dbReference>
<dbReference type="Gene3D" id="3.30.450.40">
    <property type="match status" value="2"/>
</dbReference>
<keyword evidence="2" id="KW-0804">Transcription</keyword>
<dbReference type="SMART" id="SM00065">
    <property type="entry name" value="GAF"/>
    <property type="match status" value="2"/>
</dbReference>
<dbReference type="InterPro" id="IPR013324">
    <property type="entry name" value="RNA_pol_sigma_r3/r4-like"/>
</dbReference>
<proteinExistence type="predicted"/>
<accession>A0A1I0R3L0</accession>
<dbReference type="InterPro" id="IPR013656">
    <property type="entry name" value="PAS_4"/>
</dbReference>
<dbReference type="CDD" id="cd00130">
    <property type="entry name" value="PAS"/>
    <property type="match status" value="2"/>
</dbReference>
<dbReference type="SMR" id="A0A1I0R3L0"/>
<dbReference type="PROSITE" id="PS50112">
    <property type="entry name" value="PAS"/>
    <property type="match status" value="1"/>
</dbReference>
<dbReference type="AlphaFoldDB" id="A0A1I0R3L0"/>
<keyword evidence="1" id="KW-0805">Transcription regulation</keyword>
<dbReference type="InterPro" id="IPR003018">
    <property type="entry name" value="GAF"/>
</dbReference>
<dbReference type="SUPFAM" id="SSF55781">
    <property type="entry name" value="GAF domain-like"/>
    <property type="match status" value="2"/>
</dbReference>
<dbReference type="NCBIfam" id="TIGR00229">
    <property type="entry name" value="sensory_box"/>
    <property type="match status" value="1"/>
</dbReference>
<evidence type="ECO:0000259" key="4">
    <source>
        <dbReference type="PROSITE" id="PS50112"/>
    </source>
</evidence>
<feature type="domain" description="PAS" evidence="4">
    <location>
        <begin position="246"/>
        <end position="316"/>
    </location>
</feature>
<evidence type="ECO:0000313" key="7">
    <source>
        <dbReference type="Proteomes" id="UP000198518"/>
    </source>
</evidence>
<dbReference type="Pfam" id="PF15915">
    <property type="entry name" value="BAT"/>
    <property type="match status" value="1"/>
</dbReference>
<dbReference type="InterPro" id="IPR000014">
    <property type="entry name" value="PAS"/>
</dbReference>
<keyword evidence="7" id="KW-1185">Reference proteome</keyword>
<dbReference type="OrthoDB" id="165911at2157"/>
<dbReference type="InterPro" id="IPR031803">
    <property type="entry name" value="BAT_GAF/HTH-assoc"/>
</dbReference>
<dbReference type="SUPFAM" id="SSF88659">
    <property type="entry name" value="Sigma3 and sigma4 domains of RNA polymerase sigma factors"/>
    <property type="match status" value="1"/>
</dbReference>
<reference evidence="6 7" key="1">
    <citation type="submission" date="2016-10" db="EMBL/GenBank/DDBJ databases">
        <authorList>
            <person name="de Groot N.N."/>
        </authorList>
    </citation>
    <scope>NUCLEOTIDE SEQUENCE [LARGE SCALE GENOMIC DNA]</scope>
    <source>
        <strain evidence="6 7">CGMCC 1.5337</strain>
    </source>
</reference>
<dbReference type="STRING" id="355548.SAMN04487945_3088"/>
<dbReference type="Proteomes" id="UP000198518">
    <property type="component" value="Unassembled WGS sequence"/>
</dbReference>
<dbReference type="GO" id="GO:0006355">
    <property type="term" value="P:regulation of DNA-templated transcription"/>
    <property type="evidence" value="ECO:0007669"/>
    <property type="project" value="InterPro"/>
</dbReference>
<sequence>MRGQRTSKPTSDQRATGTLIATKEGEIKFCDEAVCDELGYDSLRGANLFETLVPADRRTDARQMFDQRVTETQESGEWETTVRTAENRDCTILWADIIDGADRTAIIGRLTEQRSSSDDRFFEHDINPYQALVDHFPNGLITLFDADLRFRIVGGPVFDDIDLSPDCVRGERLRDVFPTENADELRPLFRGALSGEVGSTTLSLEDRFFNVQVLPIRNDDGAIVAGMTVSQDVTAQRAREQELQMARNRYESLIENAPVPIFVTNEKGGIEELNESAEALTGRARDELVGDSVLAFAPNGQEDRYKESIRSHVSEGGTRRYLPNGDQMYLVDAEGTHVPVEVSLAVIDEDGEKRVHASFKNISNYVWYETALEELHESAGELVHSETEAEVAQAIVDTAIDSLGLELVSVNLVDTDAGLLSPIAYSDDVPDVVGDLPSYPLTKSVAGEAFLGNETVCVGDVRAHEAVYNPDTPIRSQLAVPIGEFGVIICGATTVDTFDQEDRRLLELLSRNAESVFTRVNREQQLRRREMELEAQTETLQRVEDLNSQIRNLTQSATESETRAELEQRVCDALCSQGPFAFGWIAELSPERDELQPRAWSGRNEGYLDACSLSLDDGSSEPAVRAAKTNESVMVDNTARDIQQEPWRREATRRNFLSVISVPIVFQGVFYGVLTLYAETRDGFSHRLQEALEDWGGFMGYAIKESERTNALLSQQGTALRFSIESEACPLLRIARDSGCTIIFEGLRGKDGDEATVFVRVLGCSTKAFLEETQQALVISSVTKVRESEDDVLFQITISDTFIASTLAKYGIRLENIIGDDQSSVRVRVVTPPTIPVHRAVEIVSTEYPNATLLGSEKLTDDFWSGNQFAERALLRLTDRQREVVELAYHGGYFESPKELSGQELAEQMGISSSSFNTHLRSAERKLLGALIGGRHRPGSTEYPE</sequence>
<protein>
    <submittedName>
        <fullName evidence="6">PAS domain S-box-containing protein</fullName>
    </submittedName>
</protein>
<evidence type="ECO:0000256" key="3">
    <source>
        <dbReference type="SAM" id="Coils"/>
    </source>
</evidence>
<gene>
    <name evidence="6" type="ORF">SAMN04487945_3088</name>
</gene>
<evidence type="ECO:0000313" key="6">
    <source>
        <dbReference type="EMBL" id="SEW34846.1"/>
    </source>
</evidence>
<dbReference type="Pfam" id="PF13185">
    <property type="entry name" value="GAF_2"/>
    <property type="match status" value="2"/>
</dbReference>
<dbReference type="Pfam" id="PF00989">
    <property type="entry name" value="PAS"/>
    <property type="match status" value="1"/>
</dbReference>
<dbReference type="InterPro" id="IPR000700">
    <property type="entry name" value="PAS-assoc_C"/>
</dbReference>
<dbReference type="RefSeq" id="WP_177170879.1">
    <property type="nucleotide sequence ID" value="NZ_FOJA01000002.1"/>
</dbReference>
<dbReference type="PANTHER" id="PTHR34236:SF1">
    <property type="entry name" value="DIMETHYL SULFOXIDE REDUCTASE TRANSCRIPTIONAL ACTIVATOR"/>
    <property type="match status" value="1"/>
</dbReference>
<dbReference type="InterPro" id="IPR007050">
    <property type="entry name" value="HTH_bacterioopsin"/>
</dbReference>
<dbReference type="SMART" id="SM00091">
    <property type="entry name" value="PAS"/>
    <property type="match status" value="1"/>
</dbReference>
<dbReference type="InterPro" id="IPR029016">
    <property type="entry name" value="GAF-like_dom_sf"/>
</dbReference>
<organism evidence="6 7">
    <name type="scientific">Halobacterium jilantaiense</name>
    <dbReference type="NCBI Taxonomy" id="355548"/>
    <lineage>
        <taxon>Archaea</taxon>
        <taxon>Methanobacteriati</taxon>
        <taxon>Methanobacteriota</taxon>
        <taxon>Stenosarchaea group</taxon>
        <taxon>Halobacteria</taxon>
        <taxon>Halobacteriales</taxon>
        <taxon>Halobacteriaceae</taxon>
        <taxon>Halobacterium</taxon>
    </lineage>
</organism>
<dbReference type="Pfam" id="PF08448">
    <property type="entry name" value="PAS_4"/>
    <property type="match status" value="1"/>
</dbReference>
<dbReference type="InterPro" id="IPR013767">
    <property type="entry name" value="PAS_fold"/>
</dbReference>
<evidence type="ECO:0000256" key="1">
    <source>
        <dbReference type="ARBA" id="ARBA00023015"/>
    </source>
</evidence>
<feature type="domain" description="PAC" evidence="5">
    <location>
        <begin position="193"/>
        <end position="245"/>
    </location>
</feature>
<name>A0A1I0R3L0_9EURY</name>
<evidence type="ECO:0000259" key="5">
    <source>
        <dbReference type="PROSITE" id="PS50113"/>
    </source>
</evidence>
<dbReference type="SUPFAM" id="SSF55785">
    <property type="entry name" value="PYP-like sensor domain (PAS domain)"/>
    <property type="match status" value="2"/>
</dbReference>
<dbReference type="Gene3D" id="1.10.10.10">
    <property type="entry name" value="Winged helix-like DNA-binding domain superfamily/Winged helix DNA-binding domain"/>
    <property type="match status" value="1"/>
</dbReference>
<evidence type="ECO:0000256" key="2">
    <source>
        <dbReference type="ARBA" id="ARBA00023163"/>
    </source>
</evidence>
<dbReference type="Pfam" id="PF04967">
    <property type="entry name" value="HTH_10"/>
    <property type="match status" value="1"/>
</dbReference>
<dbReference type="InterPro" id="IPR035965">
    <property type="entry name" value="PAS-like_dom_sf"/>
</dbReference>
<dbReference type="EMBL" id="FOJA01000002">
    <property type="protein sequence ID" value="SEW34846.1"/>
    <property type="molecule type" value="Genomic_DNA"/>
</dbReference>